<evidence type="ECO:0000313" key="1">
    <source>
        <dbReference type="EMBL" id="MBA8957466.1"/>
    </source>
</evidence>
<dbReference type="EMBL" id="JACJIA010000024">
    <property type="protein sequence ID" value="MBA8957466.1"/>
    <property type="molecule type" value="Genomic_DNA"/>
</dbReference>
<protein>
    <submittedName>
        <fullName evidence="1">Uncharacterized protein</fullName>
    </submittedName>
</protein>
<name>A0A7W3M004_ACTNM</name>
<accession>A0A7W3M004</accession>
<evidence type="ECO:0000313" key="2">
    <source>
        <dbReference type="Proteomes" id="UP000572680"/>
    </source>
</evidence>
<comment type="caution">
    <text evidence="1">The sequence shown here is derived from an EMBL/GenBank/DDBJ whole genome shotgun (WGS) entry which is preliminary data.</text>
</comment>
<dbReference type="Proteomes" id="UP000572680">
    <property type="component" value="Unassembled WGS sequence"/>
</dbReference>
<gene>
    <name evidence="1" type="ORF">HNR61_009159</name>
</gene>
<organism evidence="1 2">
    <name type="scientific">Actinomadura namibiensis</name>
    <dbReference type="NCBI Taxonomy" id="182080"/>
    <lineage>
        <taxon>Bacteria</taxon>
        <taxon>Bacillati</taxon>
        <taxon>Actinomycetota</taxon>
        <taxon>Actinomycetes</taxon>
        <taxon>Streptosporangiales</taxon>
        <taxon>Thermomonosporaceae</taxon>
        <taxon>Actinomadura</taxon>
    </lineage>
</organism>
<keyword evidence="2" id="KW-1185">Reference proteome</keyword>
<dbReference type="RefSeq" id="WP_182849285.1">
    <property type="nucleotide sequence ID" value="NZ_BAAALP010000081.1"/>
</dbReference>
<dbReference type="AlphaFoldDB" id="A0A7W3M004"/>
<reference evidence="1 2" key="1">
    <citation type="submission" date="2020-08" db="EMBL/GenBank/DDBJ databases">
        <title>Genomic Encyclopedia of Type Strains, Phase IV (KMG-IV): sequencing the most valuable type-strain genomes for metagenomic binning, comparative biology and taxonomic classification.</title>
        <authorList>
            <person name="Goeker M."/>
        </authorList>
    </citation>
    <scope>NUCLEOTIDE SEQUENCE [LARGE SCALE GENOMIC DNA]</scope>
    <source>
        <strain evidence="1 2">DSM 44197</strain>
    </source>
</reference>
<proteinExistence type="predicted"/>
<sequence>MSQTVIREGRLLLVADAGCGAATPVPTDHPDYERLRATALDLDALAAPHPGDEALTARLRARVTDTRRTA</sequence>